<dbReference type="EMBL" id="QBMC01000022">
    <property type="protein sequence ID" value="PZO21156.1"/>
    <property type="molecule type" value="Genomic_DNA"/>
</dbReference>
<keyword evidence="1" id="KW-0575">Peroxidase</keyword>
<organism evidence="5 6">
    <name type="scientific">Leptolyngbya foveolarum</name>
    <dbReference type="NCBI Taxonomy" id="47253"/>
    <lineage>
        <taxon>Bacteria</taxon>
        <taxon>Bacillati</taxon>
        <taxon>Cyanobacteriota</taxon>
        <taxon>Cyanophyceae</taxon>
        <taxon>Leptolyngbyales</taxon>
        <taxon>Leptolyngbyaceae</taxon>
        <taxon>Leptolyngbya group</taxon>
        <taxon>Leptolyngbya</taxon>
    </lineage>
</organism>
<dbReference type="InterPro" id="IPR013766">
    <property type="entry name" value="Thioredoxin_domain"/>
</dbReference>
<evidence type="ECO:0000256" key="2">
    <source>
        <dbReference type="ARBA" id="ARBA00022862"/>
    </source>
</evidence>
<dbReference type="Pfam" id="PF00578">
    <property type="entry name" value="AhpC-TSA"/>
    <property type="match status" value="1"/>
</dbReference>
<proteinExistence type="predicted"/>
<accession>A0A2W4UIN2</accession>
<feature type="domain" description="Thioredoxin" evidence="4">
    <location>
        <begin position="29"/>
        <end position="179"/>
    </location>
</feature>
<gene>
    <name evidence="5" type="ORF">DCF25_05305</name>
</gene>
<dbReference type="Proteomes" id="UP000249354">
    <property type="component" value="Unassembled WGS sequence"/>
</dbReference>
<comment type="caution">
    <text evidence="5">The sequence shown here is derived from an EMBL/GenBank/DDBJ whole genome shotgun (WGS) entry which is preliminary data.</text>
</comment>
<keyword evidence="1" id="KW-0560">Oxidoreductase</keyword>
<evidence type="ECO:0000259" key="4">
    <source>
        <dbReference type="PROSITE" id="PS51352"/>
    </source>
</evidence>
<dbReference type="PANTHER" id="PTHR43110">
    <property type="entry name" value="THIOL PEROXIDASE"/>
    <property type="match status" value="1"/>
</dbReference>
<protein>
    <submittedName>
        <fullName evidence="5">Alkyl hydroperoxide reductase</fullName>
    </submittedName>
</protein>
<dbReference type="InterPro" id="IPR036249">
    <property type="entry name" value="Thioredoxin-like_sf"/>
</dbReference>
<evidence type="ECO:0000313" key="6">
    <source>
        <dbReference type="Proteomes" id="UP000249354"/>
    </source>
</evidence>
<dbReference type="PROSITE" id="PS51352">
    <property type="entry name" value="THIOREDOXIN_2"/>
    <property type="match status" value="1"/>
</dbReference>
<dbReference type="InterPro" id="IPR000866">
    <property type="entry name" value="AhpC/TSA"/>
</dbReference>
<dbReference type="GO" id="GO:0004601">
    <property type="term" value="F:peroxidase activity"/>
    <property type="evidence" value="ECO:0007669"/>
    <property type="project" value="UniProtKB-KW"/>
</dbReference>
<dbReference type="InterPro" id="IPR050455">
    <property type="entry name" value="Tpx_Peroxidase_subfamily"/>
</dbReference>
<dbReference type="Gene3D" id="3.40.30.10">
    <property type="entry name" value="Glutaredoxin"/>
    <property type="match status" value="1"/>
</dbReference>
<keyword evidence="2" id="KW-0049">Antioxidant</keyword>
<evidence type="ECO:0000256" key="3">
    <source>
        <dbReference type="ARBA" id="ARBA00023284"/>
    </source>
</evidence>
<evidence type="ECO:0000256" key="1">
    <source>
        <dbReference type="ARBA" id="ARBA00022559"/>
    </source>
</evidence>
<keyword evidence="3" id="KW-0676">Redox-active center</keyword>
<dbReference type="PANTHER" id="PTHR43110:SF1">
    <property type="entry name" value="THIOL PEROXIDASE"/>
    <property type="match status" value="1"/>
</dbReference>
<reference evidence="5 6" key="2">
    <citation type="submission" date="2018-06" db="EMBL/GenBank/DDBJ databases">
        <title>Metagenomic assembly of (sub)arctic Cyanobacteria and their associated microbiome from non-axenic cultures.</title>
        <authorList>
            <person name="Baurain D."/>
        </authorList>
    </citation>
    <scope>NUCLEOTIDE SEQUENCE [LARGE SCALE GENOMIC DNA]</scope>
    <source>
        <strain evidence="5">ULC129bin1</strain>
    </source>
</reference>
<dbReference type="SUPFAM" id="SSF52833">
    <property type="entry name" value="Thioredoxin-like"/>
    <property type="match status" value="1"/>
</dbReference>
<dbReference type="AlphaFoldDB" id="A0A2W4UIN2"/>
<name>A0A2W4UIN2_9CYAN</name>
<evidence type="ECO:0000313" key="5">
    <source>
        <dbReference type="EMBL" id="PZO21156.1"/>
    </source>
</evidence>
<sequence length="179" mass="20199">MQLTSHDFSGLVNHRFFDNFLPLPAHCRFQLGQTLPEFTLPDAQNSQHRLSQYKGKPVVLAFTRIFTEKQYCPFCYPHILALIEAHQQFVGLGAVLLLITSTDSAQSQIIQQDLSLPMPLLVAPSCQTFRQYGTGQALGAPLPAQFVLDGQGKLRFQHLFSFAHHNATPERLLWAIRNL</sequence>
<reference evidence="6" key="1">
    <citation type="submission" date="2018-04" db="EMBL/GenBank/DDBJ databases">
        <authorList>
            <person name="Cornet L."/>
        </authorList>
    </citation>
    <scope>NUCLEOTIDE SEQUENCE [LARGE SCALE GENOMIC DNA]</scope>
</reference>